<evidence type="ECO:0000259" key="1">
    <source>
        <dbReference type="Pfam" id="PF10069"/>
    </source>
</evidence>
<proteinExistence type="predicted"/>
<name>A0ABW5PG35_9BACL</name>
<reference evidence="3" key="1">
    <citation type="journal article" date="2019" name="Int. J. Syst. Evol. Microbiol.">
        <title>The Global Catalogue of Microorganisms (GCM) 10K type strain sequencing project: providing services to taxonomists for standard genome sequencing and annotation.</title>
        <authorList>
            <consortium name="The Broad Institute Genomics Platform"/>
            <consortium name="The Broad Institute Genome Sequencing Center for Infectious Disease"/>
            <person name="Wu L."/>
            <person name="Ma J."/>
        </authorList>
    </citation>
    <scope>NUCLEOTIDE SEQUENCE [LARGE SCALE GENOMIC DNA]</scope>
    <source>
        <strain evidence="3">KCTC 3950</strain>
    </source>
</reference>
<dbReference type="EMBL" id="JBHUME010000011">
    <property type="protein sequence ID" value="MFD2614372.1"/>
    <property type="molecule type" value="Genomic_DNA"/>
</dbReference>
<accession>A0ABW5PG35</accession>
<evidence type="ECO:0000313" key="3">
    <source>
        <dbReference type="Proteomes" id="UP001597541"/>
    </source>
</evidence>
<gene>
    <name evidence="2" type="ORF">ACFSUF_18330</name>
</gene>
<dbReference type="InterPro" id="IPR019278">
    <property type="entry name" value="DICT_dom"/>
</dbReference>
<dbReference type="Pfam" id="PF10069">
    <property type="entry name" value="DICT"/>
    <property type="match status" value="1"/>
</dbReference>
<sequence>MINASLYRDIFDQSVGEVQEIAGMISRAQLDTASLKYETQVPQLEYMCLIMENMVITKKPKAVIYAGFQKLSRAVAPVLERFFTMAETAEKVYIFGVPDQERPAHPNVEYIHLPEDHPLVREWFLVVQAPTMKMMMTAYDLEGFGVHAVEENRKFRGVKSNSPKLVDQAAQLLANVVDSAKTGNRA</sequence>
<organism evidence="2 3">
    <name type="scientific">Paenibacillus gansuensis</name>
    <dbReference type="NCBI Taxonomy" id="306542"/>
    <lineage>
        <taxon>Bacteria</taxon>
        <taxon>Bacillati</taxon>
        <taxon>Bacillota</taxon>
        <taxon>Bacilli</taxon>
        <taxon>Bacillales</taxon>
        <taxon>Paenibacillaceae</taxon>
        <taxon>Paenibacillus</taxon>
    </lineage>
</organism>
<feature type="domain" description="DICT" evidence="1">
    <location>
        <begin position="43"/>
        <end position="139"/>
    </location>
</feature>
<protein>
    <submittedName>
        <fullName evidence="2">DICT sensory domain-containing protein</fullName>
    </submittedName>
</protein>
<dbReference type="RefSeq" id="WP_377605143.1">
    <property type="nucleotide sequence ID" value="NZ_JBHUME010000011.1"/>
</dbReference>
<keyword evidence="3" id="KW-1185">Reference proteome</keyword>
<comment type="caution">
    <text evidence="2">The sequence shown here is derived from an EMBL/GenBank/DDBJ whole genome shotgun (WGS) entry which is preliminary data.</text>
</comment>
<dbReference type="Proteomes" id="UP001597541">
    <property type="component" value="Unassembled WGS sequence"/>
</dbReference>
<evidence type="ECO:0000313" key="2">
    <source>
        <dbReference type="EMBL" id="MFD2614372.1"/>
    </source>
</evidence>